<name>A0A655JGX1_MYCTX</name>
<accession>A0A655JGX1</accession>
<proteinExistence type="predicted"/>
<reference evidence="2 3" key="1">
    <citation type="submission" date="2015-03" db="EMBL/GenBank/DDBJ databases">
        <authorList>
            <consortium name="Pathogen Informatics"/>
        </authorList>
    </citation>
    <scope>NUCLEOTIDE SEQUENCE [LARGE SCALE GENOMIC DNA]</scope>
    <source>
        <strain evidence="2 3">M09401471</strain>
    </source>
</reference>
<sequence>MIVRASGLASVSTHEPAGVIPTAITSNRRESRLRRMLPADTHEMACSLLRPPNTTATRTRRSRRSLALTTCRGYRVRQTGSHELQFSVVPARARLIRAWCGDPAAALSPRPPTALYDRPDAPRR</sequence>
<protein>
    <submittedName>
        <fullName evidence="2">Uncharacterized protein</fullName>
    </submittedName>
</protein>
<feature type="region of interest" description="Disordered" evidence="1">
    <location>
        <begin position="103"/>
        <end position="124"/>
    </location>
</feature>
<organism evidence="2 3">
    <name type="scientific">Mycobacterium tuberculosis</name>
    <dbReference type="NCBI Taxonomy" id="1773"/>
    <lineage>
        <taxon>Bacteria</taxon>
        <taxon>Bacillati</taxon>
        <taxon>Actinomycetota</taxon>
        <taxon>Actinomycetes</taxon>
        <taxon>Mycobacteriales</taxon>
        <taxon>Mycobacteriaceae</taxon>
        <taxon>Mycobacterium</taxon>
        <taxon>Mycobacterium tuberculosis complex</taxon>
    </lineage>
</organism>
<gene>
    <name evidence="2" type="ORF">ERS007720_03488</name>
</gene>
<dbReference type="Proteomes" id="UP000044938">
    <property type="component" value="Unassembled WGS sequence"/>
</dbReference>
<evidence type="ECO:0000256" key="1">
    <source>
        <dbReference type="SAM" id="MobiDB-lite"/>
    </source>
</evidence>
<evidence type="ECO:0000313" key="3">
    <source>
        <dbReference type="Proteomes" id="UP000044938"/>
    </source>
</evidence>
<dbReference type="EMBL" id="CSAJ01000566">
    <property type="protein sequence ID" value="COW89082.1"/>
    <property type="molecule type" value="Genomic_DNA"/>
</dbReference>
<dbReference type="AlphaFoldDB" id="A0A655JGX1"/>
<evidence type="ECO:0000313" key="2">
    <source>
        <dbReference type="EMBL" id="COW89082.1"/>
    </source>
</evidence>